<feature type="region of interest" description="Disordered" evidence="1">
    <location>
        <begin position="364"/>
        <end position="393"/>
    </location>
</feature>
<evidence type="ECO:0000313" key="3">
    <source>
        <dbReference type="Proteomes" id="UP000693970"/>
    </source>
</evidence>
<name>A0A9K3LY37_9STRA</name>
<feature type="region of interest" description="Disordered" evidence="1">
    <location>
        <begin position="1"/>
        <end position="32"/>
    </location>
</feature>
<feature type="compositionally biased region" description="Low complexity" evidence="1">
    <location>
        <begin position="364"/>
        <end position="375"/>
    </location>
</feature>
<dbReference type="Proteomes" id="UP000693970">
    <property type="component" value="Unassembled WGS sequence"/>
</dbReference>
<evidence type="ECO:0000256" key="1">
    <source>
        <dbReference type="SAM" id="MobiDB-lite"/>
    </source>
</evidence>
<reference evidence="2" key="2">
    <citation type="submission" date="2021-04" db="EMBL/GenBank/DDBJ databases">
        <authorList>
            <person name="Podell S."/>
        </authorList>
    </citation>
    <scope>NUCLEOTIDE SEQUENCE</scope>
    <source>
        <strain evidence="2">Hildebrandi</strain>
    </source>
</reference>
<dbReference type="AlphaFoldDB" id="A0A9K3LY37"/>
<reference evidence="2" key="1">
    <citation type="journal article" date="2021" name="Sci. Rep.">
        <title>Diploid genomic architecture of Nitzschia inconspicua, an elite biomass production diatom.</title>
        <authorList>
            <person name="Oliver A."/>
            <person name="Podell S."/>
            <person name="Pinowska A."/>
            <person name="Traller J.C."/>
            <person name="Smith S.R."/>
            <person name="McClure R."/>
            <person name="Beliaev A."/>
            <person name="Bohutskyi P."/>
            <person name="Hill E.A."/>
            <person name="Rabines A."/>
            <person name="Zheng H."/>
            <person name="Allen L.Z."/>
            <person name="Kuo A."/>
            <person name="Grigoriev I.V."/>
            <person name="Allen A.E."/>
            <person name="Hazlebeck D."/>
            <person name="Allen E.E."/>
        </authorList>
    </citation>
    <scope>NUCLEOTIDE SEQUENCE</scope>
    <source>
        <strain evidence="2">Hildebrandi</strain>
    </source>
</reference>
<gene>
    <name evidence="2" type="ORF">IV203_028000</name>
</gene>
<keyword evidence="3" id="KW-1185">Reference proteome</keyword>
<feature type="region of interest" description="Disordered" evidence="1">
    <location>
        <begin position="282"/>
        <end position="341"/>
    </location>
</feature>
<dbReference type="EMBL" id="JAGRRH010000005">
    <property type="protein sequence ID" value="KAG7370254.1"/>
    <property type="molecule type" value="Genomic_DNA"/>
</dbReference>
<sequence length="410" mass="44878">MNPSPPSTATSLTVRKKRKLTTNRSLSSAVPTATKKNTIVDNAFGDQGNPIDGISQRPFLSINCGNAAMVSYLQQLKKRTSVSTVEIISDNPKSSPAFGENATTAGSRTIPLPQHWGFSKHQCNGKSRHITMTRDQKKNVRWDTHSSTYKVAAAGAPAQAIHISSNKDVTNSDSTSSHDSIDAHLVDVESPSQSTPVRRSSSAAPTCPLRRQSKEDCMQIDRDEDEHSNQTNLYTELAELLDRIELEEMHLKELVDQPHQQVENPRIEREILSVQVQGDMLQQPTTQEDNPKSPRTTPQQRSRKRREQAINSSRDGKSYDHRVKASPVSRKSQLMPSLPSGTGGLPDYNMALSAVAARYASGSGSLSKFRSSSTGVLPTATTTRDAPLGVPRRRGSADFATLAALDEARR</sequence>
<feature type="compositionally biased region" description="Polar residues" evidence="1">
    <location>
        <begin position="282"/>
        <end position="300"/>
    </location>
</feature>
<feature type="compositionally biased region" description="Basic and acidic residues" evidence="1">
    <location>
        <begin position="314"/>
        <end position="323"/>
    </location>
</feature>
<evidence type="ECO:0000313" key="2">
    <source>
        <dbReference type="EMBL" id="KAG7370254.1"/>
    </source>
</evidence>
<proteinExistence type="predicted"/>
<comment type="caution">
    <text evidence="2">The sequence shown here is derived from an EMBL/GenBank/DDBJ whole genome shotgun (WGS) entry which is preliminary data.</text>
</comment>
<feature type="compositionally biased region" description="Polar residues" evidence="1">
    <location>
        <begin position="190"/>
        <end position="204"/>
    </location>
</feature>
<accession>A0A9K3LY37</accession>
<organism evidence="2 3">
    <name type="scientific">Nitzschia inconspicua</name>
    <dbReference type="NCBI Taxonomy" id="303405"/>
    <lineage>
        <taxon>Eukaryota</taxon>
        <taxon>Sar</taxon>
        <taxon>Stramenopiles</taxon>
        <taxon>Ochrophyta</taxon>
        <taxon>Bacillariophyta</taxon>
        <taxon>Bacillariophyceae</taxon>
        <taxon>Bacillariophycidae</taxon>
        <taxon>Bacillariales</taxon>
        <taxon>Bacillariaceae</taxon>
        <taxon>Nitzschia</taxon>
    </lineage>
</organism>
<protein>
    <submittedName>
        <fullName evidence="2">Uncharacterized protein</fullName>
    </submittedName>
</protein>
<feature type="region of interest" description="Disordered" evidence="1">
    <location>
        <begin position="188"/>
        <end position="215"/>
    </location>
</feature>
<feature type="compositionally biased region" description="Polar residues" evidence="1">
    <location>
        <begin position="22"/>
        <end position="32"/>
    </location>
</feature>